<dbReference type="GO" id="GO:0004672">
    <property type="term" value="F:protein kinase activity"/>
    <property type="evidence" value="ECO:0007669"/>
    <property type="project" value="InterPro"/>
</dbReference>
<keyword evidence="2" id="KW-0812">Transmembrane</keyword>
<feature type="domain" description="Protein kinase" evidence="3">
    <location>
        <begin position="244"/>
        <end position="537"/>
    </location>
</feature>
<proteinExistence type="predicted"/>
<protein>
    <recommendedName>
        <fullName evidence="3">Protein kinase domain-containing protein</fullName>
    </recommendedName>
</protein>
<reference evidence="4" key="2">
    <citation type="submission" date="2013-10" db="EMBL/GenBank/DDBJ databases">
        <authorList>
            <person name="Aslett M."/>
        </authorList>
    </citation>
    <scope>NUCLEOTIDE SEQUENCE [LARGE SCALE GENOMIC DNA]</scope>
    <source>
        <strain evidence="4">Houghton</strain>
    </source>
</reference>
<dbReference type="Gene3D" id="1.10.510.10">
    <property type="entry name" value="Transferase(Phosphotransferase) domain 1"/>
    <property type="match status" value="1"/>
</dbReference>
<reference evidence="4" key="1">
    <citation type="submission" date="2013-10" db="EMBL/GenBank/DDBJ databases">
        <title>Genomic analysis of the causative agents of coccidiosis in chickens.</title>
        <authorList>
            <person name="Reid A.J."/>
            <person name="Blake D."/>
            <person name="Billington K."/>
            <person name="Browne H."/>
            <person name="Dunn M."/>
            <person name="Hung S."/>
            <person name="Kawahara F."/>
            <person name="Miranda-Saavedra D."/>
            <person name="Mourier T."/>
            <person name="Nagra H."/>
            <person name="Otto T.D."/>
            <person name="Rawlings N."/>
            <person name="Sanchez A."/>
            <person name="Sanders M."/>
            <person name="Subramaniam C."/>
            <person name="Tay Y."/>
            <person name="Dear P."/>
            <person name="Doerig C."/>
            <person name="Gruber A."/>
            <person name="Parkinson J."/>
            <person name="Shirley M."/>
            <person name="Wan K.L."/>
            <person name="Berriman M."/>
            <person name="Tomley F."/>
            <person name="Pain A."/>
        </authorList>
    </citation>
    <scope>NUCLEOTIDE SEQUENCE [LARGE SCALE GENOMIC DNA]</scope>
    <source>
        <strain evidence="4">Houghton</strain>
    </source>
</reference>
<accession>U6GZ88</accession>
<evidence type="ECO:0000313" key="4">
    <source>
        <dbReference type="EMBL" id="CDI85616.1"/>
    </source>
</evidence>
<sequence length="537" mass="58586">MKADYLERITVGAPEVFAGSDEANGVAARGIHSNVAATANEGMPLRKHNNLSPWWVVLGFLFVCGSLGLLRYSTTERRVGDNEQRSLLPEGLGGTQEHPFPQATPSDDPQREQKLLQMSVSSASQAVSEGSGLTSVNLNEPSASLQMTPRRLVDLPNLDDASLKLPFNLERAKSALFLAGELAGFAARSGGGKAVGEKEKRMMEAVADALSQGGTRELVGISFVLASTARVSPLTPPRYSSWPLTVDRILGIGPFSVYVTAKDLSYKTWTVRLLAFETKECQRSPNDCWDAFLRGAEAIASTCGDEEVAAAAARRGLLIPVYTGMVEGLSFEGVHAGHIVLKEVEVMKELLGNLEDALPFLSRHTSNSRDARFYVAHQVLVQTLHLQKAGMSHNGLEWRNLFVDHSGSVLLGGMESATRFGEAVPLTAGLNRKFAEPQLFREFEMFKQGGPPVRAHEKSDMWSLGILLYEVLTGRPFEDLALPGSPFDEISRNVAQLELRSSNVPSDWRELILLLLVNDRARRISASEVSERFGSLL</sequence>
<dbReference type="Pfam" id="PF14531">
    <property type="entry name" value="Kinase-like"/>
    <property type="match status" value="1"/>
</dbReference>
<keyword evidence="5" id="KW-1185">Reference proteome</keyword>
<organism evidence="4 5">
    <name type="scientific">Eimeria praecox</name>
    <dbReference type="NCBI Taxonomy" id="51316"/>
    <lineage>
        <taxon>Eukaryota</taxon>
        <taxon>Sar</taxon>
        <taxon>Alveolata</taxon>
        <taxon>Apicomplexa</taxon>
        <taxon>Conoidasida</taxon>
        <taxon>Coccidia</taxon>
        <taxon>Eucoccidiorida</taxon>
        <taxon>Eimeriorina</taxon>
        <taxon>Eimeriidae</taxon>
        <taxon>Eimeria</taxon>
    </lineage>
</organism>
<feature type="transmembrane region" description="Helical" evidence="2">
    <location>
        <begin position="52"/>
        <end position="70"/>
    </location>
</feature>
<dbReference type="Proteomes" id="UP000018201">
    <property type="component" value="Unassembled WGS sequence"/>
</dbReference>
<dbReference type="InterPro" id="IPR000719">
    <property type="entry name" value="Prot_kinase_dom"/>
</dbReference>
<dbReference type="PROSITE" id="PS50011">
    <property type="entry name" value="PROTEIN_KINASE_DOM"/>
    <property type="match status" value="1"/>
</dbReference>
<dbReference type="OrthoDB" id="248923at2759"/>
<evidence type="ECO:0000256" key="1">
    <source>
        <dbReference type="SAM" id="MobiDB-lite"/>
    </source>
</evidence>
<gene>
    <name evidence="4" type="ORF">EPH_0016320</name>
</gene>
<keyword evidence="2" id="KW-1133">Transmembrane helix</keyword>
<dbReference type="SUPFAM" id="SSF56112">
    <property type="entry name" value="Protein kinase-like (PK-like)"/>
    <property type="match status" value="1"/>
</dbReference>
<dbReference type="VEuPathDB" id="ToxoDB:EPH_0016320"/>
<dbReference type="GO" id="GO:0005524">
    <property type="term" value="F:ATP binding"/>
    <property type="evidence" value="ECO:0007669"/>
    <property type="project" value="InterPro"/>
</dbReference>
<evidence type="ECO:0000256" key="2">
    <source>
        <dbReference type="SAM" id="Phobius"/>
    </source>
</evidence>
<evidence type="ECO:0000259" key="3">
    <source>
        <dbReference type="PROSITE" id="PS50011"/>
    </source>
</evidence>
<feature type="region of interest" description="Disordered" evidence="1">
    <location>
        <begin position="78"/>
        <end position="112"/>
    </location>
</feature>
<dbReference type="InterPro" id="IPR027916">
    <property type="entry name" value="Kinase-like_dom_ROP"/>
</dbReference>
<name>U6GZ88_9EIME</name>
<evidence type="ECO:0000313" key="5">
    <source>
        <dbReference type="Proteomes" id="UP000018201"/>
    </source>
</evidence>
<dbReference type="SMART" id="SM00220">
    <property type="entry name" value="S_TKc"/>
    <property type="match status" value="1"/>
</dbReference>
<dbReference type="EMBL" id="HG694070">
    <property type="protein sequence ID" value="CDI85616.1"/>
    <property type="molecule type" value="Genomic_DNA"/>
</dbReference>
<keyword evidence="2" id="KW-0472">Membrane</keyword>
<dbReference type="AlphaFoldDB" id="U6GZ88"/>
<dbReference type="InterPro" id="IPR011009">
    <property type="entry name" value="Kinase-like_dom_sf"/>
</dbReference>